<evidence type="ECO:0000256" key="3">
    <source>
        <dbReference type="ARBA" id="ARBA00023054"/>
    </source>
</evidence>
<dbReference type="Gene3D" id="2.30.30.40">
    <property type="entry name" value="SH3 Domains"/>
    <property type="match status" value="4"/>
</dbReference>
<evidence type="ECO:0000256" key="5">
    <source>
        <dbReference type="PROSITE-ProRule" id="PRU00192"/>
    </source>
</evidence>
<evidence type="ECO:0000256" key="4">
    <source>
        <dbReference type="ARBA" id="ARBA00023136"/>
    </source>
</evidence>
<dbReference type="AlphaFoldDB" id="A0A8B9HDF7"/>
<gene>
    <name evidence="8" type="primary">SH3D19</name>
    <name evidence="8" type="ORF">AMEX_G27576</name>
</gene>
<name>A0A8B9HDF7_ASTMX</name>
<dbReference type="InterPro" id="IPR036028">
    <property type="entry name" value="SH3-like_dom_sf"/>
</dbReference>
<evidence type="ECO:0000259" key="7">
    <source>
        <dbReference type="PROSITE" id="PS50002"/>
    </source>
</evidence>
<feature type="domain" description="SH3" evidence="7">
    <location>
        <begin position="900"/>
        <end position="957"/>
    </location>
</feature>
<feature type="compositionally biased region" description="Basic and acidic residues" evidence="6">
    <location>
        <begin position="24"/>
        <end position="38"/>
    </location>
</feature>
<dbReference type="PANTHER" id="PTHR14167:SF81">
    <property type="entry name" value="ENDOPHILIN-A"/>
    <property type="match status" value="1"/>
</dbReference>
<dbReference type="PANTHER" id="PTHR14167">
    <property type="entry name" value="SH3 DOMAIN-CONTAINING"/>
    <property type="match status" value="1"/>
</dbReference>
<dbReference type="EMBL" id="JAICCE010000025">
    <property type="protein sequence ID" value="KAG9259942.1"/>
    <property type="molecule type" value="Genomic_DNA"/>
</dbReference>
<feature type="domain" description="SH3" evidence="7">
    <location>
        <begin position="636"/>
        <end position="695"/>
    </location>
</feature>
<protein>
    <submittedName>
        <fullName evidence="9">SH3 domain containing 19</fullName>
    </submittedName>
    <submittedName>
        <fullName evidence="8">SH3 domain-containing protein 19</fullName>
    </submittedName>
</protein>
<feature type="region of interest" description="Disordered" evidence="6">
    <location>
        <begin position="515"/>
        <end position="626"/>
    </location>
</feature>
<comment type="subcellular location">
    <subcellularLocation>
        <location evidence="1">Membrane</location>
        <topology evidence="1">Peripheral membrane protein</topology>
    </subcellularLocation>
</comment>
<feature type="compositionally biased region" description="Pro residues" evidence="6">
    <location>
        <begin position="380"/>
        <end position="392"/>
    </location>
</feature>
<dbReference type="OMA" id="VHKSCMK"/>
<dbReference type="Proteomes" id="UP000694621">
    <property type="component" value="Unplaced"/>
</dbReference>
<evidence type="ECO:0000256" key="2">
    <source>
        <dbReference type="ARBA" id="ARBA00022443"/>
    </source>
</evidence>
<proteinExistence type="predicted"/>
<evidence type="ECO:0000313" key="8">
    <source>
        <dbReference type="EMBL" id="KAG9259942.1"/>
    </source>
</evidence>
<dbReference type="Proteomes" id="UP000752171">
    <property type="component" value="Unassembled WGS sequence"/>
</dbReference>
<keyword evidence="4" id="KW-0472">Membrane</keyword>
<evidence type="ECO:0000313" key="11">
    <source>
        <dbReference type="Proteomes" id="UP000752171"/>
    </source>
</evidence>
<organism evidence="9 10">
    <name type="scientific">Astyanax mexicanus</name>
    <name type="common">Blind cave fish</name>
    <name type="synonym">Astyanax fasciatus mexicanus</name>
    <dbReference type="NCBI Taxonomy" id="7994"/>
    <lineage>
        <taxon>Eukaryota</taxon>
        <taxon>Metazoa</taxon>
        <taxon>Chordata</taxon>
        <taxon>Craniata</taxon>
        <taxon>Vertebrata</taxon>
        <taxon>Euteleostomi</taxon>
        <taxon>Actinopterygii</taxon>
        <taxon>Neopterygii</taxon>
        <taxon>Teleostei</taxon>
        <taxon>Ostariophysi</taxon>
        <taxon>Characiformes</taxon>
        <taxon>Characoidei</taxon>
        <taxon>Acestrorhamphidae</taxon>
        <taxon>Acestrorhamphinae</taxon>
        <taxon>Astyanax</taxon>
    </lineage>
</organism>
<reference evidence="8 11" key="1">
    <citation type="submission" date="2021-07" db="EMBL/GenBank/DDBJ databases">
        <authorList>
            <person name="Imarazene B."/>
            <person name="Zahm M."/>
            <person name="Klopp C."/>
            <person name="Cabau C."/>
            <person name="Beille S."/>
            <person name="Jouanno E."/>
            <person name="Castinel A."/>
            <person name="Lluch J."/>
            <person name="Gil L."/>
            <person name="Kuchtly C."/>
            <person name="Lopez Roques C."/>
            <person name="Donnadieu C."/>
            <person name="Parrinello H."/>
            <person name="Journot L."/>
            <person name="Du K."/>
            <person name="Schartl M."/>
            <person name="Retaux S."/>
            <person name="Guiguen Y."/>
        </authorList>
    </citation>
    <scope>NUCLEOTIDE SEQUENCE [LARGE SCALE GENOMIC DNA]</scope>
    <source>
        <strain evidence="8">Pach_M1</strain>
        <tissue evidence="8">Testis</tissue>
    </source>
</reference>
<dbReference type="CDD" id="cd11816">
    <property type="entry name" value="SH3_Eve1_3"/>
    <property type="match status" value="1"/>
</dbReference>
<feature type="domain" description="SH3" evidence="7">
    <location>
        <begin position="726"/>
        <end position="785"/>
    </location>
</feature>
<accession>A0A8B9HDF7</accession>
<dbReference type="InterPro" id="IPR050384">
    <property type="entry name" value="Endophilin_SH3RF"/>
</dbReference>
<keyword evidence="3" id="KW-0175">Coiled coil</keyword>
<feature type="compositionally biased region" description="Pro residues" evidence="6">
    <location>
        <begin position="180"/>
        <end position="197"/>
    </location>
</feature>
<sequence>MAEGKREEDPEGLPGGRALLRSRSATDRTERNKPEHLHSSPGPLSSIKAAFKRTSVRSHSQGEGGRERRRPEITILSVEPLPTTTWFPGASGGFPAHAPSSQPVWDGGIYISDQQPPPSYDQVIKEKTQEKVVTPTAPPRRSHTNTAATQTDCVEEERSHAAQCTRATVSSVGKPKKPPRPTPPKAPPGNAPGPTVGPDPAADPDTATLQPNSTEPSPRPRPVPRPRSKLKPADQLQALIRLQDSSDGDPVTSQENELHPSGTCSKELLEAFDCDPEFTLQGTEENQENQSPQCEENLTENMNGHHSDRNIRARIQAFESQNDTSEANAPLARPRNIYSKLPIGPAKPFLAPRPSLSKKPAEKQPAETAEDYYEEVNISPMPPPLAPKPQLPRKPSFSPKEVPKLQPLVKSALLPPRPSLVRSKTLDSQEGDSVGLFKGPPPPLKPNIDLLNINNHNSTALLNTAQTLATVGNEYTDSPISQTPIKPARGGGLSSVASNAQNVIRRPTVIRVPSKNQDEAFDFPPPLPVQKAVGGLIPPPKPTHKESFRSAADLSLPPRRSGGKVPPPRPPPAKTGPARPPPPRSNSVHLPVSHKEDSPRYSPQPLHKQSRKSQKKGPVLPPRPNPGHCLYNTYTLEVPHGVAEFNYNGTRTGELSFQKNEVLVLLNQIDSKTFECQVGDAKGTVEKSHMKIITPLTTSYNNNSSHSQATVQERSSDQAFGHAVENGTVEVQALFDFTPEGPGELALRTGDVVTNVEQVDSEWYLGVCRGMTGFFPINYVKPMKQSGPPAPAPASVRKVQPAPETVKGPRCVARFDFEGDDSSELSFSEGDVIRLCEYVDEEWARGELGGRAGIFPLNFVDVLEDLPPSAEQNHTRIPLPGMAASPSVQTTPTSAQVEGGAVEWAEALYDFNPEADDELAFVQGDMILVTDHLDSEWSSGRLNGREGIFPTAFVHTC</sequence>
<dbReference type="PRINTS" id="PR00499">
    <property type="entry name" value="P67PHOX"/>
</dbReference>
<feature type="region of interest" description="Disordered" evidence="6">
    <location>
        <begin position="1"/>
        <end position="308"/>
    </location>
</feature>
<dbReference type="InterPro" id="IPR035835">
    <property type="entry name" value="Eve1_SH3_3"/>
</dbReference>
<feature type="region of interest" description="Disordered" evidence="6">
    <location>
        <begin position="321"/>
        <end position="410"/>
    </location>
</feature>
<dbReference type="SUPFAM" id="SSF50044">
    <property type="entry name" value="SH3-domain"/>
    <property type="match status" value="4"/>
</dbReference>
<evidence type="ECO:0000313" key="10">
    <source>
        <dbReference type="Proteomes" id="UP000694621"/>
    </source>
</evidence>
<evidence type="ECO:0000256" key="6">
    <source>
        <dbReference type="SAM" id="MobiDB-lite"/>
    </source>
</evidence>
<dbReference type="Pfam" id="PF00018">
    <property type="entry name" value="SH3_1"/>
    <property type="match status" value="3"/>
</dbReference>
<reference evidence="9" key="2">
    <citation type="submission" date="2025-05" db="UniProtKB">
        <authorList>
            <consortium name="Ensembl"/>
        </authorList>
    </citation>
    <scope>IDENTIFICATION</scope>
</reference>
<feature type="compositionally biased region" description="Polar residues" evidence="6">
    <location>
        <begin position="280"/>
        <end position="302"/>
    </location>
</feature>
<dbReference type="OrthoDB" id="27823at2759"/>
<evidence type="ECO:0000313" key="9">
    <source>
        <dbReference type="Ensembl" id="ENSAMXP00005010719.1"/>
    </source>
</evidence>
<evidence type="ECO:0000256" key="1">
    <source>
        <dbReference type="ARBA" id="ARBA00004170"/>
    </source>
</evidence>
<feature type="domain" description="SH3" evidence="7">
    <location>
        <begin position="806"/>
        <end position="865"/>
    </location>
</feature>
<dbReference type="Ensembl" id="ENSAMXT00005011923.1">
    <property type="protein sequence ID" value="ENSAMXP00005010719.1"/>
    <property type="gene ID" value="ENSAMXG00005005952.1"/>
</dbReference>
<keyword evidence="2 5" id="KW-0728">SH3 domain</keyword>
<dbReference type="InterPro" id="IPR001452">
    <property type="entry name" value="SH3_domain"/>
</dbReference>
<feature type="compositionally biased region" description="Pro residues" evidence="6">
    <location>
        <begin position="565"/>
        <end position="584"/>
    </location>
</feature>
<dbReference type="SMART" id="SM00326">
    <property type="entry name" value="SH3"/>
    <property type="match status" value="4"/>
</dbReference>
<dbReference type="PROSITE" id="PS50002">
    <property type="entry name" value="SH3"/>
    <property type="match status" value="4"/>
</dbReference>